<dbReference type="RefSeq" id="WP_043918233.1">
    <property type="nucleotide sequence ID" value="NZ_FZPF01000006.1"/>
</dbReference>
<dbReference type="EMBL" id="JYFE01000025">
    <property type="protein sequence ID" value="KIT16899.1"/>
    <property type="molecule type" value="Genomic_DNA"/>
</dbReference>
<feature type="transmembrane region" description="Helical" evidence="1">
    <location>
        <begin position="58"/>
        <end position="88"/>
    </location>
</feature>
<name>A0A0D1EGY6_9RHOB</name>
<evidence type="ECO:0000313" key="3">
    <source>
        <dbReference type="Proteomes" id="UP000032232"/>
    </source>
</evidence>
<evidence type="ECO:0000256" key="1">
    <source>
        <dbReference type="SAM" id="Phobius"/>
    </source>
</evidence>
<accession>A0A0D1EGY6</accession>
<dbReference type="STRING" id="935700.jaqu_13980"/>
<proteinExistence type="predicted"/>
<keyword evidence="3" id="KW-1185">Reference proteome</keyword>
<keyword evidence="1" id="KW-1133">Transmembrane helix</keyword>
<dbReference type="PATRIC" id="fig|935700.4.peg.1449"/>
<keyword evidence="1" id="KW-0812">Transmembrane</keyword>
<gene>
    <name evidence="2" type="ORF">jaqu_13980</name>
</gene>
<protein>
    <submittedName>
        <fullName evidence="2">Uncharacterized protein</fullName>
    </submittedName>
</protein>
<dbReference type="AlphaFoldDB" id="A0A0D1EGY6"/>
<comment type="caution">
    <text evidence="2">The sequence shown here is derived from an EMBL/GenBank/DDBJ whole genome shotgun (WGS) entry which is preliminary data.</text>
</comment>
<organism evidence="2 3">
    <name type="scientific">Jannaschia aquimarina</name>
    <dbReference type="NCBI Taxonomy" id="935700"/>
    <lineage>
        <taxon>Bacteria</taxon>
        <taxon>Pseudomonadati</taxon>
        <taxon>Pseudomonadota</taxon>
        <taxon>Alphaproteobacteria</taxon>
        <taxon>Rhodobacterales</taxon>
        <taxon>Roseobacteraceae</taxon>
        <taxon>Jannaschia</taxon>
    </lineage>
</organism>
<feature type="transmembrane region" description="Helical" evidence="1">
    <location>
        <begin position="100"/>
        <end position="119"/>
    </location>
</feature>
<sequence>MPEDFDIRPGPVPGSGQLALLRPDRLTALVYAAAILVIGLEGMPLHPVSAGALQADDLLKLAAIFLLLVRATALVGIVLTACIVVGGAATTTLLTESGTVPVPDLLSVAMLALFVRAILRA</sequence>
<feature type="transmembrane region" description="Helical" evidence="1">
    <location>
        <begin position="28"/>
        <end position="46"/>
    </location>
</feature>
<dbReference type="Proteomes" id="UP000032232">
    <property type="component" value="Unassembled WGS sequence"/>
</dbReference>
<keyword evidence="1" id="KW-0472">Membrane</keyword>
<evidence type="ECO:0000313" key="2">
    <source>
        <dbReference type="EMBL" id="KIT16899.1"/>
    </source>
</evidence>
<reference evidence="2 3" key="1">
    <citation type="submission" date="2015-02" db="EMBL/GenBank/DDBJ databases">
        <title>Genome Sequence of Jannaschia aquimarina DSM28248, a member of the Roseobacter clade.</title>
        <authorList>
            <person name="Voget S."/>
            <person name="Daniel R."/>
        </authorList>
    </citation>
    <scope>NUCLEOTIDE SEQUENCE [LARGE SCALE GENOMIC DNA]</scope>
    <source>
        <strain evidence="2 3">GSW-M26</strain>
    </source>
</reference>